<accession>A0ABW1LCL5</accession>
<reference evidence="2" key="1">
    <citation type="journal article" date="2019" name="Int. J. Syst. Evol. Microbiol.">
        <title>The Global Catalogue of Microorganisms (GCM) 10K type strain sequencing project: providing services to taxonomists for standard genome sequencing and annotation.</title>
        <authorList>
            <consortium name="The Broad Institute Genomics Platform"/>
            <consortium name="The Broad Institute Genome Sequencing Center for Infectious Disease"/>
            <person name="Wu L."/>
            <person name="Ma J."/>
        </authorList>
    </citation>
    <scope>NUCLEOTIDE SEQUENCE [LARGE SCALE GENOMIC DNA]</scope>
    <source>
        <strain evidence="2">CCUG 54527</strain>
    </source>
</reference>
<dbReference type="EMBL" id="JBHSRI010000038">
    <property type="protein sequence ID" value="MFC6041413.1"/>
    <property type="molecule type" value="Genomic_DNA"/>
</dbReference>
<dbReference type="Pfam" id="PF13376">
    <property type="entry name" value="OmdA"/>
    <property type="match status" value="1"/>
</dbReference>
<proteinExistence type="predicted"/>
<keyword evidence="2" id="KW-1185">Reference proteome</keyword>
<gene>
    <name evidence="1" type="ORF">ACFPYN_18560</name>
</gene>
<sequence length="76" mass="8982">MSNSKQVVPVNNEMTEEIRGTFERQSVLEAFEKLPFGYQKQYLEWLLSAKRQETKDKRLVEAVDKLRAGFRQLYGK</sequence>
<evidence type="ECO:0000313" key="1">
    <source>
        <dbReference type="EMBL" id="MFC6041413.1"/>
    </source>
</evidence>
<evidence type="ECO:0000313" key="2">
    <source>
        <dbReference type="Proteomes" id="UP001596170"/>
    </source>
</evidence>
<dbReference type="RefSeq" id="WP_377736360.1">
    <property type="nucleotide sequence ID" value="NZ_JBHSRI010000038.1"/>
</dbReference>
<name>A0ABW1LCL5_9BACL</name>
<dbReference type="Proteomes" id="UP001596170">
    <property type="component" value="Unassembled WGS sequence"/>
</dbReference>
<organism evidence="1 2">
    <name type="scientific">Paenisporosarcina macmurdoensis</name>
    <dbReference type="NCBI Taxonomy" id="212659"/>
    <lineage>
        <taxon>Bacteria</taxon>
        <taxon>Bacillati</taxon>
        <taxon>Bacillota</taxon>
        <taxon>Bacilli</taxon>
        <taxon>Bacillales</taxon>
        <taxon>Caryophanaceae</taxon>
        <taxon>Paenisporosarcina</taxon>
    </lineage>
</organism>
<comment type="caution">
    <text evidence="1">The sequence shown here is derived from an EMBL/GenBank/DDBJ whole genome shotgun (WGS) entry which is preliminary data.</text>
</comment>
<protein>
    <submittedName>
        <fullName evidence="1">YdeI/OmpD-associated family protein</fullName>
    </submittedName>
</protein>